<evidence type="ECO:0000313" key="7">
    <source>
        <dbReference type="Proteomes" id="UP000663828"/>
    </source>
</evidence>
<evidence type="ECO:0000259" key="4">
    <source>
        <dbReference type="Pfam" id="PF16363"/>
    </source>
</evidence>
<sequence>MYNRITFQPKRGSRAAVKLMVLIVIIIFVSQMTILSQSLPAIPSKSNTFNIYLVTGGAGFVGSHLVDRLLQSNAAVILLDNFNNYYPSKIKRNNVAYLRARHPNSTLIVIQGSITDAQLLKTIFATYDITHIAHLAALPGVRSSTLAMNDYTETNTVGTQLLLEMAASSRRLPLFVFTSTSSVYGQTNKIPFVETDPSVQPISPYAASKRSAELFAHVYHKLHSLNVTILRLFNVYGPRGRPDMMPFKLMSACLDPSRTVDVHDNGEMQRDWTYVEDVVDALIEALKRPLGYEIINIGYGTPIKLNRFVKEMEQVSHRHIRVQMKKSYRTEPSITHCDNRKARRLLNFSPKTNVSEGLRRSWLWFQQEYGANQVIP</sequence>
<proteinExistence type="inferred from homology"/>
<dbReference type="EMBL" id="CAJNOR010000078">
    <property type="protein sequence ID" value="CAF0787239.1"/>
    <property type="molecule type" value="Genomic_DNA"/>
</dbReference>
<evidence type="ECO:0000313" key="5">
    <source>
        <dbReference type="EMBL" id="CAF0787239.1"/>
    </source>
</evidence>
<keyword evidence="7" id="KW-1185">Reference proteome</keyword>
<dbReference type="Proteomes" id="UP000663852">
    <property type="component" value="Unassembled WGS sequence"/>
</dbReference>
<dbReference type="AlphaFoldDB" id="A0A814UW93"/>
<keyword evidence="3" id="KW-0812">Transmembrane</keyword>
<dbReference type="OrthoDB" id="16464at2759"/>
<keyword evidence="3" id="KW-1133">Transmembrane helix</keyword>
<dbReference type="GO" id="GO:0003824">
    <property type="term" value="F:catalytic activity"/>
    <property type="evidence" value="ECO:0007669"/>
    <property type="project" value="UniProtKB-ARBA"/>
</dbReference>
<evidence type="ECO:0000313" key="8">
    <source>
        <dbReference type="Proteomes" id="UP000663852"/>
    </source>
</evidence>
<evidence type="ECO:0000313" key="6">
    <source>
        <dbReference type="EMBL" id="CAF1181539.1"/>
    </source>
</evidence>
<comment type="caution">
    <text evidence="6">The sequence shown here is derived from an EMBL/GenBank/DDBJ whole genome shotgun (WGS) entry which is preliminary data.</text>
</comment>
<protein>
    <recommendedName>
        <fullName evidence="4">NAD(P)-binding domain-containing protein</fullName>
    </recommendedName>
</protein>
<comment type="similarity">
    <text evidence="1">Belongs to the NAD(P)-dependent epimerase/dehydratase family.</text>
</comment>
<dbReference type="InterPro" id="IPR016040">
    <property type="entry name" value="NAD(P)-bd_dom"/>
</dbReference>
<dbReference type="InterPro" id="IPR036291">
    <property type="entry name" value="NAD(P)-bd_dom_sf"/>
</dbReference>
<dbReference type="SUPFAM" id="SSF51735">
    <property type="entry name" value="NAD(P)-binding Rossmann-fold domains"/>
    <property type="match status" value="1"/>
</dbReference>
<evidence type="ECO:0000256" key="2">
    <source>
        <dbReference type="ARBA" id="ARBA00023027"/>
    </source>
</evidence>
<reference evidence="6" key="1">
    <citation type="submission" date="2021-02" db="EMBL/GenBank/DDBJ databases">
        <authorList>
            <person name="Nowell W R."/>
        </authorList>
    </citation>
    <scope>NUCLEOTIDE SEQUENCE</scope>
</reference>
<evidence type="ECO:0000256" key="3">
    <source>
        <dbReference type="SAM" id="Phobius"/>
    </source>
</evidence>
<keyword evidence="2" id="KW-0520">NAD</keyword>
<dbReference type="Gene3D" id="3.40.50.720">
    <property type="entry name" value="NAD(P)-binding Rossmann-like Domain"/>
    <property type="match status" value="1"/>
</dbReference>
<evidence type="ECO:0000256" key="1">
    <source>
        <dbReference type="ARBA" id="ARBA00007637"/>
    </source>
</evidence>
<dbReference type="EMBL" id="CAJNOJ010000137">
    <property type="protein sequence ID" value="CAF1181539.1"/>
    <property type="molecule type" value="Genomic_DNA"/>
</dbReference>
<keyword evidence="3" id="KW-0472">Membrane</keyword>
<dbReference type="PANTHER" id="PTHR43574">
    <property type="entry name" value="EPIMERASE-RELATED"/>
    <property type="match status" value="1"/>
</dbReference>
<name>A0A814UW93_ADIRI</name>
<feature type="transmembrane region" description="Helical" evidence="3">
    <location>
        <begin position="20"/>
        <end position="39"/>
    </location>
</feature>
<gene>
    <name evidence="6" type="ORF">EDS130_LOCUS24269</name>
    <name evidence="5" type="ORF">XAT740_LOCUS2294</name>
</gene>
<dbReference type="Pfam" id="PF16363">
    <property type="entry name" value="GDP_Man_Dehyd"/>
    <property type="match status" value="1"/>
</dbReference>
<organism evidence="6 8">
    <name type="scientific">Adineta ricciae</name>
    <name type="common">Rotifer</name>
    <dbReference type="NCBI Taxonomy" id="249248"/>
    <lineage>
        <taxon>Eukaryota</taxon>
        <taxon>Metazoa</taxon>
        <taxon>Spiralia</taxon>
        <taxon>Gnathifera</taxon>
        <taxon>Rotifera</taxon>
        <taxon>Eurotatoria</taxon>
        <taxon>Bdelloidea</taxon>
        <taxon>Adinetida</taxon>
        <taxon>Adinetidae</taxon>
        <taxon>Adineta</taxon>
    </lineage>
</organism>
<dbReference type="Proteomes" id="UP000663828">
    <property type="component" value="Unassembled WGS sequence"/>
</dbReference>
<dbReference type="PRINTS" id="PR01713">
    <property type="entry name" value="NUCEPIMERASE"/>
</dbReference>
<accession>A0A814UW93</accession>
<feature type="domain" description="NAD(P)-binding" evidence="4">
    <location>
        <begin position="53"/>
        <end position="360"/>
    </location>
</feature>